<dbReference type="PANTHER" id="PTHR30388">
    <property type="entry name" value="ALDEHYDE OXIDOREDUCTASE MOLYBDENUM COFACTOR ASSEMBLY PROTEIN"/>
    <property type="match status" value="1"/>
</dbReference>
<dbReference type="InterPro" id="IPR052698">
    <property type="entry name" value="MoCofactor_Util/Proc"/>
</dbReference>
<feature type="domain" description="XdhC Rossmann" evidence="2">
    <location>
        <begin position="119"/>
        <end position="255"/>
    </location>
</feature>
<dbReference type="Gene3D" id="3.40.50.720">
    <property type="entry name" value="NAD(P)-binding Rossmann-like Domain"/>
    <property type="match status" value="1"/>
</dbReference>
<sequence length="344" mass="34958">MNNTEWISAAARLQAQQQPFALVSVLRVHPPASARPGDKALVTADGAIYGWIGGGCAQPAVIKTVRQALLDGQPRTIRIAPSDHSEVRTLGDVLEFGMACHSGGTLEIFIDPVLPAVHLALFGDSPVARALAALAPRVGFSVTVVADGATALDFPDAERVLVSDDVAHVCEALSPVAFAIVATQGRRDLHGLKAALALRPHKLWFVASARKAGVLKQSLVASGEDAADVAAIVAPAGEPIGAQTAEEIALSVLAAVVAARRMPASAATDARITRAADATVVDDKQVSVFAAKSTEPEVAKSCCGGEAKKAAAAVLSTAGAEAPAALSEAGPNVAEAPKKSCCGG</sequence>
<dbReference type="Pfam" id="PF13478">
    <property type="entry name" value="XdhC_C"/>
    <property type="match status" value="1"/>
</dbReference>
<feature type="domain" description="XdhC- CoxI" evidence="1">
    <location>
        <begin position="14"/>
        <end position="79"/>
    </location>
</feature>
<dbReference type="EMBL" id="MLJW01000402">
    <property type="protein sequence ID" value="OIQ87826.1"/>
    <property type="molecule type" value="Genomic_DNA"/>
</dbReference>
<protein>
    <submittedName>
        <fullName evidence="3">Putative xanthine dehydrogenase subunit A</fullName>
        <ecNumber evidence="3">1.17.1.4</ecNumber>
    </submittedName>
</protein>
<dbReference type="InterPro" id="IPR003777">
    <property type="entry name" value="XdhC_CoxI"/>
</dbReference>
<evidence type="ECO:0000313" key="3">
    <source>
        <dbReference type="EMBL" id="OIQ87826.1"/>
    </source>
</evidence>
<name>A0A1J5QX21_9ZZZZ</name>
<evidence type="ECO:0000259" key="2">
    <source>
        <dbReference type="Pfam" id="PF13478"/>
    </source>
</evidence>
<dbReference type="InterPro" id="IPR027051">
    <property type="entry name" value="XdhC_Rossmann_dom"/>
</dbReference>
<evidence type="ECO:0000259" key="1">
    <source>
        <dbReference type="Pfam" id="PF02625"/>
    </source>
</evidence>
<keyword evidence="3" id="KW-0560">Oxidoreductase</keyword>
<comment type="caution">
    <text evidence="3">The sequence shown here is derived from an EMBL/GenBank/DDBJ whole genome shotgun (WGS) entry which is preliminary data.</text>
</comment>
<organism evidence="3">
    <name type="scientific">mine drainage metagenome</name>
    <dbReference type="NCBI Taxonomy" id="410659"/>
    <lineage>
        <taxon>unclassified sequences</taxon>
        <taxon>metagenomes</taxon>
        <taxon>ecological metagenomes</taxon>
    </lineage>
</organism>
<proteinExistence type="predicted"/>
<dbReference type="AlphaFoldDB" id="A0A1J5QX21"/>
<gene>
    <name evidence="3" type="primary">pucA_7</name>
    <name evidence="3" type="ORF">GALL_303170</name>
</gene>
<dbReference type="PANTHER" id="PTHR30388:SF6">
    <property type="entry name" value="XANTHINE DEHYDROGENASE SUBUNIT A-RELATED"/>
    <property type="match status" value="1"/>
</dbReference>
<reference evidence="3" key="1">
    <citation type="submission" date="2016-10" db="EMBL/GenBank/DDBJ databases">
        <title>Sequence of Gallionella enrichment culture.</title>
        <authorList>
            <person name="Poehlein A."/>
            <person name="Muehling M."/>
            <person name="Daniel R."/>
        </authorList>
    </citation>
    <scope>NUCLEOTIDE SEQUENCE</scope>
</reference>
<dbReference type="EC" id="1.17.1.4" evidence="3"/>
<dbReference type="Pfam" id="PF02625">
    <property type="entry name" value="XdhC_CoxI"/>
    <property type="match status" value="1"/>
</dbReference>
<accession>A0A1J5QX21</accession>
<dbReference type="GO" id="GO:0004854">
    <property type="term" value="F:xanthine dehydrogenase activity"/>
    <property type="evidence" value="ECO:0007669"/>
    <property type="project" value="UniProtKB-EC"/>
</dbReference>